<sequence>MSEHEHSTRAPVVTPARVIAAVCVIAPFVATLYVPIYDKDKPEVAGFPFFFWWQLLWVAVTAGLMGLAYFVIRREELARKAAAAQPQSADGGGDAENVADSGADTAADSADSDDADGSGGSADSADSADSAEEGDAK</sequence>
<evidence type="ECO:0008006" key="5">
    <source>
        <dbReference type="Google" id="ProtNLM"/>
    </source>
</evidence>
<keyword evidence="2" id="KW-0812">Transmembrane</keyword>
<feature type="transmembrane region" description="Helical" evidence="2">
    <location>
        <begin position="12"/>
        <end position="37"/>
    </location>
</feature>
<evidence type="ECO:0000256" key="2">
    <source>
        <dbReference type="SAM" id="Phobius"/>
    </source>
</evidence>
<dbReference type="Proteomes" id="UP001500751">
    <property type="component" value="Unassembled WGS sequence"/>
</dbReference>
<accession>A0ABN2V309</accession>
<organism evidence="3 4">
    <name type="scientific">Catenulispora yoronensis</name>
    <dbReference type="NCBI Taxonomy" id="450799"/>
    <lineage>
        <taxon>Bacteria</taxon>
        <taxon>Bacillati</taxon>
        <taxon>Actinomycetota</taxon>
        <taxon>Actinomycetes</taxon>
        <taxon>Catenulisporales</taxon>
        <taxon>Catenulisporaceae</taxon>
        <taxon>Catenulispora</taxon>
    </lineage>
</organism>
<feature type="transmembrane region" description="Helical" evidence="2">
    <location>
        <begin position="49"/>
        <end position="72"/>
    </location>
</feature>
<evidence type="ECO:0000313" key="3">
    <source>
        <dbReference type="EMBL" id="GAA2047036.1"/>
    </source>
</evidence>
<protein>
    <recommendedName>
        <fullName evidence="5">DUF3311 domain-containing protein</fullName>
    </recommendedName>
</protein>
<comment type="caution">
    <text evidence="3">The sequence shown here is derived from an EMBL/GenBank/DDBJ whole genome shotgun (WGS) entry which is preliminary data.</text>
</comment>
<dbReference type="RefSeq" id="WP_344669011.1">
    <property type="nucleotide sequence ID" value="NZ_BAAAQN010000042.1"/>
</dbReference>
<feature type="region of interest" description="Disordered" evidence="1">
    <location>
        <begin position="81"/>
        <end position="137"/>
    </location>
</feature>
<name>A0ABN2V309_9ACTN</name>
<feature type="compositionally biased region" description="Low complexity" evidence="1">
    <location>
        <begin position="99"/>
        <end position="109"/>
    </location>
</feature>
<evidence type="ECO:0000256" key="1">
    <source>
        <dbReference type="SAM" id="MobiDB-lite"/>
    </source>
</evidence>
<keyword evidence="4" id="KW-1185">Reference proteome</keyword>
<reference evidence="3 4" key="1">
    <citation type="journal article" date="2019" name="Int. J. Syst. Evol. Microbiol.">
        <title>The Global Catalogue of Microorganisms (GCM) 10K type strain sequencing project: providing services to taxonomists for standard genome sequencing and annotation.</title>
        <authorList>
            <consortium name="The Broad Institute Genomics Platform"/>
            <consortium name="The Broad Institute Genome Sequencing Center for Infectious Disease"/>
            <person name="Wu L."/>
            <person name="Ma J."/>
        </authorList>
    </citation>
    <scope>NUCLEOTIDE SEQUENCE [LARGE SCALE GENOMIC DNA]</scope>
    <source>
        <strain evidence="3 4">JCM 16014</strain>
    </source>
</reference>
<dbReference type="Pfam" id="PF11755">
    <property type="entry name" value="DUF3311"/>
    <property type="match status" value="1"/>
</dbReference>
<evidence type="ECO:0000313" key="4">
    <source>
        <dbReference type="Proteomes" id="UP001500751"/>
    </source>
</evidence>
<dbReference type="InterPro" id="IPR021741">
    <property type="entry name" value="DUF3311"/>
</dbReference>
<keyword evidence="2" id="KW-0472">Membrane</keyword>
<proteinExistence type="predicted"/>
<keyword evidence="2" id="KW-1133">Transmembrane helix</keyword>
<dbReference type="EMBL" id="BAAAQN010000042">
    <property type="protein sequence ID" value="GAA2047036.1"/>
    <property type="molecule type" value="Genomic_DNA"/>
</dbReference>
<gene>
    <name evidence="3" type="ORF">GCM10009839_59790</name>
</gene>